<sequence>LYYIMYLGHFELLLLYKCFYYATNFHKIIFIMHFSSVLKEPSLAHPKKYMQ</sequence>
<dbReference type="EMBL" id="HACA01033926">
    <property type="protein sequence ID" value="CDW51288.1"/>
    <property type="molecule type" value="Transcribed_RNA"/>
</dbReference>
<reference evidence="2" key="1">
    <citation type="submission" date="2014-05" db="EMBL/GenBank/DDBJ databases">
        <authorList>
            <person name="Chronopoulou M."/>
        </authorList>
    </citation>
    <scope>NUCLEOTIDE SEQUENCE</scope>
    <source>
        <tissue evidence="2">Whole organism</tissue>
    </source>
</reference>
<feature type="non-terminal residue" evidence="2">
    <location>
        <position position="1"/>
    </location>
</feature>
<keyword evidence="1" id="KW-0812">Transmembrane</keyword>
<keyword evidence="1" id="KW-0472">Membrane</keyword>
<proteinExistence type="predicted"/>
<accession>A0A0K2VLD5</accession>
<keyword evidence="1" id="KW-1133">Transmembrane helix</keyword>
<name>A0A0K2VLD5_LEPSM</name>
<dbReference type="AlphaFoldDB" id="A0A0K2VLD5"/>
<organism evidence="2">
    <name type="scientific">Lepeophtheirus salmonis</name>
    <name type="common">Salmon louse</name>
    <name type="synonym">Caligus salmonis</name>
    <dbReference type="NCBI Taxonomy" id="72036"/>
    <lineage>
        <taxon>Eukaryota</taxon>
        <taxon>Metazoa</taxon>
        <taxon>Ecdysozoa</taxon>
        <taxon>Arthropoda</taxon>
        <taxon>Crustacea</taxon>
        <taxon>Multicrustacea</taxon>
        <taxon>Hexanauplia</taxon>
        <taxon>Copepoda</taxon>
        <taxon>Siphonostomatoida</taxon>
        <taxon>Caligidae</taxon>
        <taxon>Lepeophtheirus</taxon>
    </lineage>
</organism>
<feature type="transmembrane region" description="Helical" evidence="1">
    <location>
        <begin position="20"/>
        <end position="38"/>
    </location>
</feature>
<evidence type="ECO:0000256" key="1">
    <source>
        <dbReference type="SAM" id="Phobius"/>
    </source>
</evidence>
<protein>
    <submittedName>
        <fullName evidence="2">Uncharacterized protein</fullName>
    </submittedName>
</protein>
<evidence type="ECO:0000313" key="2">
    <source>
        <dbReference type="EMBL" id="CDW51288.1"/>
    </source>
</evidence>